<dbReference type="PANTHER" id="PTHR33074:SF127">
    <property type="entry name" value="OS04G0388000 PROTEIN"/>
    <property type="match status" value="1"/>
</dbReference>
<dbReference type="Gramene" id="TVU31988">
    <property type="protein sequence ID" value="TVU31988"/>
    <property type="gene ID" value="EJB05_23704"/>
</dbReference>
<protein>
    <submittedName>
        <fullName evidence="3">Uncharacterized protein</fullName>
    </submittedName>
</protein>
<feature type="domain" description="DUF7880" evidence="2">
    <location>
        <begin position="414"/>
        <end position="530"/>
    </location>
</feature>
<dbReference type="Proteomes" id="UP000324897">
    <property type="component" value="Chromosome 1"/>
</dbReference>
<evidence type="ECO:0000313" key="4">
    <source>
        <dbReference type="Proteomes" id="UP000324897"/>
    </source>
</evidence>
<dbReference type="Pfam" id="PF25306">
    <property type="entry name" value="DUF7880"/>
    <property type="match status" value="1"/>
</dbReference>
<sequence length="599" mass="65953">MSTSSRGSAMPEPGASAFGYSGFPAWALIDTTALIGHCDNETTAHGTTRDGRPIQVSFVVVNPPALSRCVVYCPDLTASSSASPALVTGADGAFLLIRVFFPKRDGKRHFSDVFVYKAGSPSLLRIPEPYPVRFLSTCVGVLTCGDAREHCSVVVPECRFDADGWMRYDLHVFSTMTKSWSTKVARVACDSELHYCEFEPSKVFSIGGVSLAWVDLRQGILLCKQVEKDPVMHLIELPALLPTNTARYSLDSDGCGPPLDRIRDVTFSNGWFRFVELEFIDSGTSPSGWRVTVFKRKTESEDWQWFSVVNIPNFDNVVKLTMNSVTYPQLDMYNDDVVFMIAKRKGNDPDGWVLGVNTRSNTLFKRERFYAERLYSHCFYLQCAFSKHLPKASGTHTATELKGTSRNDQVPLDLVLSICSVLDVKQKLSHFEKKLSNQRPNEVCSLHDIGLGSTLHHRIQDLAQYAVRNGLGKAAFDAVTLINGVSEEIDNYCEDPSACDEALRGTINVAVGALENLLQVVPSHVLDTGRITLSVARAGKESVDGVSIADKFASQSLTYACTDMESVDEVSIADKLASQSLTYACTDMESVDEVSIADK</sequence>
<dbReference type="InterPro" id="IPR057202">
    <property type="entry name" value="DUF7880"/>
</dbReference>
<name>A0A5J9V8Q6_9POAL</name>
<accession>A0A5J9V8Q6</accession>
<dbReference type="AlphaFoldDB" id="A0A5J9V8Q6"/>
<organism evidence="3 4">
    <name type="scientific">Eragrostis curvula</name>
    <name type="common">weeping love grass</name>
    <dbReference type="NCBI Taxonomy" id="38414"/>
    <lineage>
        <taxon>Eukaryota</taxon>
        <taxon>Viridiplantae</taxon>
        <taxon>Streptophyta</taxon>
        <taxon>Embryophyta</taxon>
        <taxon>Tracheophyta</taxon>
        <taxon>Spermatophyta</taxon>
        <taxon>Magnoliopsida</taxon>
        <taxon>Liliopsida</taxon>
        <taxon>Poales</taxon>
        <taxon>Poaceae</taxon>
        <taxon>PACMAD clade</taxon>
        <taxon>Chloridoideae</taxon>
        <taxon>Eragrostideae</taxon>
        <taxon>Eragrostidinae</taxon>
        <taxon>Eragrostis</taxon>
    </lineage>
</organism>
<feature type="domain" description="DUF1618" evidence="1">
    <location>
        <begin position="213"/>
        <end position="339"/>
    </location>
</feature>
<dbReference type="InterPro" id="IPR011676">
    <property type="entry name" value="DUF1618"/>
</dbReference>
<dbReference type="EMBL" id="RWGY01000011">
    <property type="protein sequence ID" value="TVU31988.1"/>
    <property type="molecule type" value="Genomic_DNA"/>
</dbReference>
<comment type="caution">
    <text evidence="3">The sequence shown here is derived from an EMBL/GenBank/DDBJ whole genome shotgun (WGS) entry which is preliminary data.</text>
</comment>
<dbReference type="PANTHER" id="PTHR33074">
    <property type="entry name" value="EXPRESSED PROTEIN-RELATED"/>
    <property type="match status" value="1"/>
</dbReference>
<evidence type="ECO:0000313" key="3">
    <source>
        <dbReference type="EMBL" id="TVU31988.1"/>
    </source>
</evidence>
<reference evidence="3 4" key="1">
    <citation type="journal article" date="2019" name="Sci. Rep.">
        <title>A high-quality genome of Eragrostis curvula grass provides insights into Poaceae evolution and supports new strategies to enhance forage quality.</title>
        <authorList>
            <person name="Carballo J."/>
            <person name="Santos B.A.C.M."/>
            <person name="Zappacosta D."/>
            <person name="Garbus I."/>
            <person name="Selva J.P."/>
            <person name="Gallo C.A."/>
            <person name="Diaz A."/>
            <person name="Albertini E."/>
            <person name="Caccamo M."/>
            <person name="Echenique V."/>
        </authorList>
    </citation>
    <scope>NUCLEOTIDE SEQUENCE [LARGE SCALE GENOMIC DNA]</scope>
    <source>
        <strain evidence="4">cv. Victoria</strain>
        <tissue evidence="3">Leaf</tissue>
    </source>
</reference>
<evidence type="ECO:0000259" key="1">
    <source>
        <dbReference type="Pfam" id="PF07762"/>
    </source>
</evidence>
<proteinExistence type="predicted"/>
<keyword evidence="4" id="KW-1185">Reference proteome</keyword>
<dbReference type="OrthoDB" id="687208at2759"/>
<gene>
    <name evidence="3" type="ORF">EJB05_23704</name>
</gene>
<feature type="non-terminal residue" evidence="3">
    <location>
        <position position="599"/>
    </location>
</feature>
<dbReference type="Pfam" id="PF07762">
    <property type="entry name" value="DUF1618"/>
    <property type="match status" value="1"/>
</dbReference>
<evidence type="ECO:0000259" key="2">
    <source>
        <dbReference type="Pfam" id="PF25306"/>
    </source>
</evidence>